<dbReference type="Proteomes" id="UP000693970">
    <property type="component" value="Unassembled WGS sequence"/>
</dbReference>
<proteinExistence type="predicted"/>
<reference evidence="2" key="2">
    <citation type="submission" date="2021-04" db="EMBL/GenBank/DDBJ databases">
        <authorList>
            <person name="Podell S."/>
        </authorList>
    </citation>
    <scope>NUCLEOTIDE SEQUENCE</scope>
    <source>
        <strain evidence="2">Hildebrandi</strain>
    </source>
</reference>
<keyword evidence="1" id="KW-0812">Transmembrane</keyword>
<dbReference type="EMBL" id="JAGRRH010000024">
    <property type="protein sequence ID" value="KAG7342835.1"/>
    <property type="molecule type" value="Genomic_DNA"/>
</dbReference>
<keyword evidence="3" id="KW-1185">Reference proteome</keyword>
<sequence length="355" mass="39460">MGHQRGGGGGCSLCRLINIGITLALLGGAGYVIWYFLGQPSGEDIKNTFGNINFGDFSDVLQNFTGFGSDLWNKDPYVGDNTTNVWLGTTGVGGLSLELWNALDESWQTEFAESFSDWDNCDPNALTLSTQRVEVDYACSHATGVMKVCNGNYGETGWLGINEVTKIMPQNAIESSVAKMNEYYLNNAGYEERLYTMCHEIGHGFGLPHTDENFHNADLGNCLDYTTRPQNNLRPGEYNCNRLKTMYGSVDGSRRERFLRNVAEDPAYLSSGIGGSLRSESSSSTDGSVYDQAMEDLRSYILSRNNDKNRILHDGDVEAVEGEWRMIRNHPRGGAFVRKLKDDLVLEVHVIYPFN</sequence>
<protein>
    <submittedName>
        <fullName evidence="2">Uncharacterized protein</fullName>
    </submittedName>
</protein>
<dbReference type="AlphaFoldDB" id="A0A9K3PDC8"/>
<name>A0A9K3PDC8_9STRA</name>
<reference evidence="2" key="1">
    <citation type="journal article" date="2021" name="Sci. Rep.">
        <title>Diploid genomic architecture of Nitzschia inconspicua, an elite biomass production diatom.</title>
        <authorList>
            <person name="Oliver A."/>
            <person name="Podell S."/>
            <person name="Pinowska A."/>
            <person name="Traller J.C."/>
            <person name="Smith S.R."/>
            <person name="McClure R."/>
            <person name="Beliaev A."/>
            <person name="Bohutskyi P."/>
            <person name="Hill E.A."/>
            <person name="Rabines A."/>
            <person name="Zheng H."/>
            <person name="Allen L.Z."/>
            <person name="Kuo A."/>
            <person name="Grigoriev I.V."/>
            <person name="Allen A.E."/>
            <person name="Hazlebeck D."/>
            <person name="Allen E.E."/>
        </authorList>
    </citation>
    <scope>NUCLEOTIDE SEQUENCE</scope>
    <source>
        <strain evidence="2">Hildebrandi</strain>
    </source>
</reference>
<comment type="caution">
    <text evidence="2">The sequence shown here is derived from an EMBL/GenBank/DDBJ whole genome shotgun (WGS) entry which is preliminary data.</text>
</comment>
<accession>A0A9K3PDC8</accession>
<evidence type="ECO:0000313" key="2">
    <source>
        <dbReference type="EMBL" id="KAG7342835.1"/>
    </source>
</evidence>
<organism evidence="2 3">
    <name type="scientific">Nitzschia inconspicua</name>
    <dbReference type="NCBI Taxonomy" id="303405"/>
    <lineage>
        <taxon>Eukaryota</taxon>
        <taxon>Sar</taxon>
        <taxon>Stramenopiles</taxon>
        <taxon>Ochrophyta</taxon>
        <taxon>Bacillariophyta</taxon>
        <taxon>Bacillariophyceae</taxon>
        <taxon>Bacillariophycidae</taxon>
        <taxon>Bacillariales</taxon>
        <taxon>Bacillariaceae</taxon>
        <taxon>Nitzschia</taxon>
    </lineage>
</organism>
<keyword evidence="1" id="KW-1133">Transmembrane helix</keyword>
<keyword evidence="1" id="KW-0472">Membrane</keyword>
<gene>
    <name evidence="2" type="ORF">IV203_020779</name>
</gene>
<evidence type="ECO:0000313" key="3">
    <source>
        <dbReference type="Proteomes" id="UP000693970"/>
    </source>
</evidence>
<dbReference type="OrthoDB" id="40254at2759"/>
<evidence type="ECO:0000256" key="1">
    <source>
        <dbReference type="SAM" id="Phobius"/>
    </source>
</evidence>
<feature type="transmembrane region" description="Helical" evidence="1">
    <location>
        <begin position="12"/>
        <end position="37"/>
    </location>
</feature>